<evidence type="ECO:0000313" key="3">
    <source>
        <dbReference type="WBParaSite" id="jg12827"/>
    </source>
</evidence>
<dbReference type="AlphaFoldDB" id="A0A915CUR3"/>
<keyword evidence="1" id="KW-0812">Transmembrane</keyword>
<dbReference type="Proteomes" id="UP000887574">
    <property type="component" value="Unplaced"/>
</dbReference>
<sequence>MVVGPDAAAVTFGFAVVVPFIIGSIVVTPAALFAIEALDGITIGVELLAGMILPDTGAPAKIIGAAVILTLLATVNRLVGVFLRDVFFFQQAKFAQSLRRSSLNRLISNALEQKNMTIVLFMATSLKNKSALIHSFILSPSSKVY</sequence>
<keyword evidence="1" id="KW-0472">Membrane</keyword>
<feature type="transmembrane region" description="Helical" evidence="1">
    <location>
        <begin position="62"/>
        <end position="83"/>
    </location>
</feature>
<feature type="transmembrane region" description="Helical" evidence="1">
    <location>
        <begin position="12"/>
        <end position="35"/>
    </location>
</feature>
<name>A0A915CUR3_9BILA</name>
<evidence type="ECO:0000256" key="1">
    <source>
        <dbReference type="SAM" id="Phobius"/>
    </source>
</evidence>
<reference evidence="3" key="1">
    <citation type="submission" date="2022-11" db="UniProtKB">
        <authorList>
            <consortium name="WormBaseParasite"/>
        </authorList>
    </citation>
    <scope>IDENTIFICATION</scope>
</reference>
<accession>A0A915CUR3</accession>
<protein>
    <submittedName>
        <fullName evidence="3">Uncharacterized protein</fullName>
    </submittedName>
</protein>
<keyword evidence="2" id="KW-1185">Reference proteome</keyword>
<evidence type="ECO:0000313" key="2">
    <source>
        <dbReference type="Proteomes" id="UP000887574"/>
    </source>
</evidence>
<keyword evidence="1" id="KW-1133">Transmembrane helix</keyword>
<organism evidence="2 3">
    <name type="scientific">Ditylenchus dipsaci</name>
    <dbReference type="NCBI Taxonomy" id="166011"/>
    <lineage>
        <taxon>Eukaryota</taxon>
        <taxon>Metazoa</taxon>
        <taxon>Ecdysozoa</taxon>
        <taxon>Nematoda</taxon>
        <taxon>Chromadorea</taxon>
        <taxon>Rhabditida</taxon>
        <taxon>Tylenchina</taxon>
        <taxon>Tylenchomorpha</taxon>
        <taxon>Sphaerularioidea</taxon>
        <taxon>Anguinidae</taxon>
        <taxon>Anguininae</taxon>
        <taxon>Ditylenchus</taxon>
    </lineage>
</organism>
<proteinExistence type="predicted"/>
<dbReference type="WBParaSite" id="jg12827">
    <property type="protein sequence ID" value="jg12827"/>
    <property type="gene ID" value="jg12827"/>
</dbReference>